<evidence type="ECO:0000313" key="3">
    <source>
        <dbReference type="Proteomes" id="UP000824179"/>
    </source>
</evidence>
<feature type="compositionally biased region" description="Acidic residues" evidence="1">
    <location>
        <begin position="482"/>
        <end position="504"/>
    </location>
</feature>
<name>A0A9D1AGN2_9FIRM</name>
<protein>
    <submittedName>
        <fullName evidence="2">Uncharacterized protein</fullName>
    </submittedName>
</protein>
<reference evidence="2" key="2">
    <citation type="journal article" date="2021" name="PeerJ">
        <title>Extensive microbial diversity within the chicken gut microbiome revealed by metagenomics and culture.</title>
        <authorList>
            <person name="Gilroy R."/>
            <person name="Ravi A."/>
            <person name="Getino M."/>
            <person name="Pursley I."/>
            <person name="Horton D.L."/>
            <person name="Alikhan N.F."/>
            <person name="Baker D."/>
            <person name="Gharbi K."/>
            <person name="Hall N."/>
            <person name="Watson M."/>
            <person name="Adriaenssens E.M."/>
            <person name="Foster-Nyarko E."/>
            <person name="Jarju S."/>
            <person name="Secka A."/>
            <person name="Antonio M."/>
            <person name="Oren A."/>
            <person name="Chaudhuri R.R."/>
            <person name="La Ragione R."/>
            <person name="Hildebrand F."/>
            <person name="Pallen M.J."/>
        </authorList>
    </citation>
    <scope>NUCLEOTIDE SEQUENCE</scope>
    <source>
        <strain evidence="2">ChiW25-3613</strain>
    </source>
</reference>
<proteinExistence type="predicted"/>
<feature type="region of interest" description="Disordered" evidence="1">
    <location>
        <begin position="479"/>
        <end position="506"/>
    </location>
</feature>
<sequence>MSIFNKKGEGERQTANYATKADVILQRQAELAEKLDKLLAAEGSGGPVAEKVSQETAYISKQNSSILDKLLSENAQLRKEINYVAAQCESVFVKLSGMISSLEEKVMKYALGVHPSESGEGYVPELVNYDKLAESLADKLAGKQIFSDLSCDEIARRVAESMPQEIVPADYIASKVAEQIVIPPAVIGADGSATPVEVSAQIDSDALSDEIARKVSALSPNDFDIIVDDEGCRSLAEAVAEKLDYDGIAKRLAEKNAYDELAAADAEEYVNPEELARLVSEKLAASGVNEDAIADKTAAALSNIMPEVDGDDIADKVAAAVLASVPATEIDYDAIVNGVAEKLSASGAVEAVSAETVPIGDDFDIVIDDDGIKKITESVSATVAESTGAKLDEINGGLEKVHAILAEEPAAKDIDELGRKVDDLTERFDELFAPADSDGDYDDEYEDIVQIKDDISDINRQLEEIRALLAGGAVIAAAAAEPAEEPAESAPETDEEEGGEEGEGELVTVSDIVDENEVNEEPADEVMENIFDDVDEQTAEGEAQPDGMEDMEGGVDFANMMKYNRSFIARIIQSSDDVKRYYGQIKNAMLAYRKVNSSVAWGAERFNKGRETIAKLKIRGKTLCLYLNLDPNEYKTSVYHQVDVSDNKSMHGTPMMVKIKSPLGVKKAIRLIDDMLAKRNGEKRHIQERDYASMYPYESIEELIEDGLVKDVSKNK</sequence>
<evidence type="ECO:0000256" key="1">
    <source>
        <dbReference type="SAM" id="MobiDB-lite"/>
    </source>
</evidence>
<evidence type="ECO:0000313" key="2">
    <source>
        <dbReference type="EMBL" id="HIR39548.1"/>
    </source>
</evidence>
<accession>A0A9D1AGN2</accession>
<organism evidence="2 3">
    <name type="scientific">Candidatus Coproplasma stercoripullorum</name>
    <dbReference type="NCBI Taxonomy" id="2840751"/>
    <lineage>
        <taxon>Bacteria</taxon>
        <taxon>Bacillati</taxon>
        <taxon>Bacillota</taxon>
        <taxon>Clostridia</taxon>
        <taxon>Eubacteriales</taxon>
        <taxon>Candidatus Coproplasma</taxon>
    </lineage>
</organism>
<gene>
    <name evidence="2" type="ORF">IAB90_04105</name>
</gene>
<dbReference type="AlphaFoldDB" id="A0A9D1AGN2"/>
<dbReference type="Proteomes" id="UP000824179">
    <property type="component" value="Unassembled WGS sequence"/>
</dbReference>
<comment type="caution">
    <text evidence="2">The sequence shown here is derived from an EMBL/GenBank/DDBJ whole genome shotgun (WGS) entry which is preliminary data.</text>
</comment>
<reference evidence="2" key="1">
    <citation type="submission" date="2020-10" db="EMBL/GenBank/DDBJ databases">
        <authorList>
            <person name="Gilroy R."/>
        </authorList>
    </citation>
    <scope>NUCLEOTIDE SEQUENCE</scope>
    <source>
        <strain evidence="2">ChiW25-3613</strain>
    </source>
</reference>
<dbReference type="EMBL" id="DVHB01000072">
    <property type="protein sequence ID" value="HIR39548.1"/>
    <property type="molecule type" value="Genomic_DNA"/>
</dbReference>